<gene>
    <name evidence="3" type="ORF">ENT52_02030</name>
</gene>
<dbReference type="PIRSF" id="PIRSF016766">
    <property type="entry name" value="UCP016766_ATPgrasp"/>
    <property type="match status" value="1"/>
</dbReference>
<keyword evidence="1" id="KW-0547">Nucleotide-binding</keyword>
<dbReference type="EMBL" id="DSYZ01000046">
    <property type="protein sequence ID" value="HGT82491.1"/>
    <property type="molecule type" value="Genomic_DNA"/>
</dbReference>
<reference evidence="3" key="1">
    <citation type="journal article" date="2020" name="mSystems">
        <title>Genome- and Community-Level Interaction Insights into Carbon Utilization and Element Cycling Functions of Hydrothermarchaeota in Hydrothermal Sediment.</title>
        <authorList>
            <person name="Zhou Z."/>
            <person name="Liu Y."/>
            <person name="Xu W."/>
            <person name="Pan J."/>
            <person name="Luo Z.H."/>
            <person name="Li M."/>
        </authorList>
    </citation>
    <scope>NUCLEOTIDE SEQUENCE [LARGE SCALE GENOMIC DNA]</scope>
    <source>
        <strain evidence="3">SpSt-587</strain>
    </source>
</reference>
<dbReference type="Gene3D" id="3.40.50.11770">
    <property type="match status" value="1"/>
</dbReference>
<dbReference type="InterPro" id="IPR003806">
    <property type="entry name" value="ATP-grasp_PylC-type"/>
</dbReference>
<dbReference type="Pfam" id="PF18301">
    <property type="entry name" value="preATP-grasp_3"/>
    <property type="match status" value="1"/>
</dbReference>
<proteinExistence type="predicted"/>
<dbReference type="SUPFAM" id="SSF56059">
    <property type="entry name" value="Glutathione synthetase ATP-binding domain-like"/>
    <property type="match status" value="1"/>
</dbReference>
<dbReference type="Gene3D" id="3.30.470.20">
    <property type="entry name" value="ATP-grasp fold, B domain"/>
    <property type="match status" value="1"/>
</dbReference>
<name>A0A7J3M0S9_ARCFL</name>
<dbReference type="InterPro" id="IPR011761">
    <property type="entry name" value="ATP-grasp"/>
</dbReference>
<dbReference type="GO" id="GO:0046872">
    <property type="term" value="F:metal ion binding"/>
    <property type="evidence" value="ECO:0007669"/>
    <property type="project" value="InterPro"/>
</dbReference>
<dbReference type="AlphaFoldDB" id="A0A7J3M0S9"/>
<dbReference type="InterPro" id="IPR040803">
    <property type="entry name" value="MfnD_preATP-grasp"/>
</dbReference>
<dbReference type="Gene3D" id="2.30.36.100">
    <property type="match status" value="1"/>
</dbReference>
<dbReference type="PROSITE" id="PS50975">
    <property type="entry name" value="ATP_GRASP"/>
    <property type="match status" value="1"/>
</dbReference>
<protein>
    <submittedName>
        <fullName evidence="3">ATP-grasp domain-containing protein</fullName>
    </submittedName>
</protein>
<dbReference type="InterPro" id="IPR024710">
    <property type="entry name" value="MfnD"/>
</dbReference>
<feature type="domain" description="ATP-grasp" evidence="2">
    <location>
        <begin position="91"/>
        <end position="272"/>
    </location>
</feature>
<evidence type="ECO:0000256" key="1">
    <source>
        <dbReference type="PROSITE-ProRule" id="PRU00409"/>
    </source>
</evidence>
<sequence>MKLFLFEFATCGDEVPEQIAVEGVAMFKTLLTGFLKHFEVIGFVRSKFKDYFDLPEGKIDEIESYLERSDSFLIVAPEDDYTLLNLTKKAEKYCENLGSSSKAIAITSDKWRLYKKLRRKVLMPKTSKKELEGKFLIKPRVSCGGEGIRFSSEVPEGYIAQEFVNGENLSVSLIVSDEIRAVSVNEQLIKDFRYNGAIVPARISERKAVEVCEVAMDAVEAIRGLNGYVGVDIVYSDQPYVIEVNARITTPCIAFERAYDVNVADIILGESPKGIIKRQKIEKGNFGSGFAKVGSYVLRIVDLEA</sequence>
<evidence type="ECO:0000313" key="3">
    <source>
        <dbReference type="EMBL" id="HGT82491.1"/>
    </source>
</evidence>
<organism evidence="3">
    <name type="scientific">Archaeoglobus fulgidus</name>
    <dbReference type="NCBI Taxonomy" id="2234"/>
    <lineage>
        <taxon>Archaea</taxon>
        <taxon>Methanobacteriati</taxon>
        <taxon>Methanobacteriota</taxon>
        <taxon>Archaeoglobi</taxon>
        <taxon>Archaeoglobales</taxon>
        <taxon>Archaeoglobaceae</taxon>
        <taxon>Archaeoglobus</taxon>
    </lineage>
</organism>
<dbReference type="Pfam" id="PF02655">
    <property type="entry name" value="ATP-grasp_3"/>
    <property type="match status" value="1"/>
</dbReference>
<evidence type="ECO:0000259" key="2">
    <source>
        <dbReference type="PROSITE" id="PS50975"/>
    </source>
</evidence>
<accession>A0A7J3M0S9</accession>
<keyword evidence="1" id="KW-0067">ATP-binding</keyword>
<dbReference type="GO" id="GO:0005524">
    <property type="term" value="F:ATP binding"/>
    <property type="evidence" value="ECO:0007669"/>
    <property type="project" value="UniProtKB-UniRule"/>
</dbReference>
<comment type="caution">
    <text evidence="3">The sequence shown here is derived from an EMBL/GenBank/DDBJ whole genome shotgun (WGS) entry which is preliminary data.</text>
</comment>